<reference evidence="1 2" key="1">
    <citation type="submission" date="2018-10" db="EMBL/GenBank/DDBJ databases">
        <title>Rhodobacter sp . BO-81.</title>
        <authorList>
            <person name="Im W.T."/>
        </authorList>
    </citation>
    <scope>NUCLEOTIDE SEQUENCE [LARGE SCALE GENOMIC DNA]</scope>
    <source>
        <strain evidence="1 2">BO-81</strain>
    </source>
</reference>
<comment type="caution">
    <text evidence="1">The sequence shown here is derived from an EMBL/GenBank/DDBJ whole genome shotgun (WGS) entry which is preliminary data.</text>
</comment>
<proteinExistence type="predicted"/>
<evidence type="ECO:0000313" key="1">
    <source>
        <dbReference type="EMBL" id="RLL64023.1"/>
    </source>
</evidence>
<keyword evidence="1" id="KW-0969">Cilium</keyword>
<name>A0A421BLT7_9RHOB</name>
<evidence type="ECO:0000313" key="2">
    <source>
        <dbReference type="Proteomes" id="UP000279673"/>
    </source>
</evidence>
<accession>A0A421BLT7</accession>
<dbReference type="RefSeq" id="WP_121534010.1">
    <property type="nucleotide sequence ID" value="NZ_RCHI01000012.1"/>
</dbReference>
<dbReference type="EMBL" id="RCHI01000012">
    <property type="protein sequence ID" value="RLL64023.1"/>
    <property type="molecule type" value="Genomic_DNA"/>
</dbReference>
<dbReference type="Pfam" id="PF07309">
    <property type="entry name" value="FlaF"/>
    <property type="match status" value="1"/>
</dbReference>
<dbReference type="Proteomes" id="UP000279673">
    <property type="component" value="Unassembled WGS sequence"/>
</dbReference>
<dbReference type="GO" id="GO:0044781">
    <property type="term" value="P:bacterial-type flagellum organization"/>
    <property type="evidence" value="ECO:0007669"/>
    <property type="project" value="InterPro"/>
</dbReference>
<protein>
    <submittedName>
        <fullName evidence="1">Flagellar biosynthesis regulatory protein FlaF</fullName>
    </submittedName>
</protein>
<keyword evidence="1" id="KW-0966">Cell projection</keyword>
<keyword evidence="2" id="KW-1185">Reference proteome</keyword>
<dbReference type="AlphaFoldDB" id="A0A421BLT7"/>
<dbReference type="InterPro" id="IPR010845">
    <property type="entry name" value="FlaF"/>
</dbReference>
<keyword evidence="1" id="KW-0282">Flagellum</keyword>
<dbReference type="NCBIfam" id="NF009435">
    <property type="entry name" value="PRK12794.1"/>
    <property type="match status" value="1"/>
</dbReference>
<organism evidence="1 2">
    <name type="scientific">Paenirhodobacter hankyongi</name>
    <dbReference type="NCBI Taxonomy" id="2294033"/>
    <lineage>
        <taxon>Bacteria</taxon>
        <taxon>Pseudomonadati</taxon>
        <taxon>Pseudomonadota</taxon>
        <taxon>Alphaproteobacteria</taxon>
        <taxon>Rhodobacterales</taxon>
        <taxon>Rhodobacter group</taxon>
        <taxon>Paenirhodobacter</taxon>
    </lineage>
</organism>
<sequence>MSATTMAKMAYENPAQPIRTPRATEYEVFARVTRRLKQADARSDFVDLASAIHDNRRLWTILAADVSLPENPLPAPLRARLFYLAEFTQAHSRKVLLGQARADILVDINTAIMKGLRSEGTQG</sequence>
<gene>
    <name evidence="1" type="primary">flaF</name>
    <name evidence="1" type="ORF">DYS74_12405</name>
</gene>